<comment type="similarity">
    <text evidence="1">Belongs to the cullin family.</text>
</comment>
<comment type="caution">
    <text evidence="4">The sequence shown here is derived from an EMBL/GenBank/DDBJ whole genome shotgun (WGS) entry which is preliminary data.</text>
</comment>
<organism evidence="4 5">
    <name type="scientific">Orchesella dallaii</name>
    <dbReference type="NCBI Taxonomy" id="48710"/>
    <lineage>
        <taxon>Eukaryota</taxon>
        <taxon>Metazoa</taxon>
        <taxon>Ecdysozoa</taxon>
        <taxon>Arthropoda</taxon>
        <taxon>Hexapoda</taxon>
        <taxon>Collembola</taxon>
        <taxon>Entomobryomorpha</taxon>
        <taxon>Entomobryoidea</taxon>
        <taxon>Orchesellidae</taxon>
        <taxon>Orchesellinae</taxon>
        <taxon>Orchesella</taxon>
    </lineage>
</organism>
<dbReference type="EMBL" id="CAXLJM020000041">
    <property type="protein sequence ID" value="CAL8109560.1"/>
    <property type="molecule type" value="Genomic_DNA"/>
</dbReference>
<dbReference type="InterPro" id="IPR045093">
    <property type="entry name" value="Cullin"/>
</dbReference>
<reference evidence="4 5" key="1">
    <citation type="submission" date="2024-08" db="EMBL/GenBank/DDBJ databases">
        <authorList>
            <person name="Cucini C."/>
            <person name="Frati F."/>
        </authorList>
    </citation>
    <scope>NUCLEOTIDE SEQUENCE [LARGE SCALE GENOMIC DNA]</scope>
</reference>
<gene>
    <name evidence="4" type="ORF">ODALV1_LOCUS13481</name>
</gene>
<evidence type="ECO:0000313" key="4">
    <source>
        <dbReference type="EMBL" id="CAL8109560.1"/>
    </source>
</evidence>
<accession>A0ABP1QNR2</accession>
<dbReference type="InterPro" id="IPR016159">
    <property type="entry name" value="Cullin_repeat-like_dom_sf"/>
</dbReference>
<feature type="domain" description="Cullin N-terminal" evidence="3">
    <location>
        <begin position="31"/>
        <end position="403"/>
    </location>
</feature>
<evidence type="ECO:0000256" key="2">
    <source>
        <dbReference type="SAM" id="MobiDB-lite"/>
    </source>
</evidence>
<dbReference type="InterPro" id="IPR001373">
    <property type="entry name" value="Cullin_N"/>
</dbReference>
<dbReference type="PANTHER" id="PTHR11932">
    <property type="entry name" value="CULLIN"/>
    <property type="match status" value="1"/>
</dbReference>
<keyword evidence="5" id="KW-1185">Reference proteome</keyword>
<evidence type="ECO:0000313" key="5">
    <source>
        <dbReference type="Proteomes" id="UP001642540"/>
    </source>
</evidence>
<name>A0ABP1QNR2_9HEXA</name>
<dbReference type="Pfam" id="PF00888">
    <property type="entry name" value="Cullin"/>
    <property type="match status" value="1"/>
</dbReference>
<proteinExistence type="inferred from homology"/>
<dbReference type="Proteomes" id="UP001642540">
    <property type="component" value="Unassembled WGS sequence"/>
</dbReference>
<protein>
    <recommendedName>
        <fullName evidence="3">Cullin N-terminal domain-containing protein</fullName>
    </recommendedName>
</protein>
<evidence type="ECO:0000256" key="1">
    <source>
        <dbReference type="ARBA" id="ARBA00006019"/>
    </source>
</evidence>
<evidence type="ECO:0000259" key="3">
    <source>
        <dbReference type="Pfam" id="PF00888"/>
    </source>
</evidence>
<dbReference type="Gene3D" id="1.20.1310.10">
    <property type="entry name" value="Cullin Repeats"/>
    <property type="match status" value="3"/>
</dbReference>
<sequence>MATAGANPSIQNTNDVESIWLELSNGIRDVHVYNYCTKNPNAADGGGSRRSPRIRRRVPGESPSASAFSSGFVGHDLYSRIRDFLKSYLTDLTKNGADKMGDELLNFYLREWERFTFSSKVMNGFCSYLNRHWVRRECDEGREHVYQIYQLALDIWKENFFEPLHGPAIATILQIINKDRNGEPINTGTIKGLVDSLVELGTDRNSQDIPQNQNRNDDLGIYQKRFEDPFIKETESFYSKESTEFLHSGKSVPEYLKKVEQRLQEEKKKVGLYLHASTMDRLMKTCDNVLIEKQLSALHEEFPNLLKAERDDDMGRMYDLVARLVDSFGNMREILQTHIASQGAMAIHQNKDQCNNEPKEYIKTILDVYKKYNDLVSTAFKQDPGFVAALDRACGIFINNNEITRHVYHF</sequence>
<feature type="region of interest" description="Disordered" evidence="2">
    <location>
        <begin position="41"/>
        <end position="65"/>
    </location>
</feature>
<dbReference type="SUPFAM" id="SSF74788">
    <property type="entry name" value="Cullin repeat-like"/>
    <property type="match status" value="1"/>
</dbReference>